<proteinExistence type="inferred from homology"/>
<dbReference type="EMBL" id="JAPWTJ010000127">
    <property type="protein sequence ID" value="KAJ8982389.1"/>
    <property type="molecule type" value="Genomic_DNA"/>
</dbReference>
<reference evidence="6" key="1">
    <citation type="journal article" date="2023" name="Insect Mol. Biol.">
        <title>Genome sequencing provides insights into the evolution of gene families encoding plant cell wall-degrading enzymes in longhorned beetles.</title>
        <authorList>
            <person name="Shin N.R."/>
            <person name="Okamura Y."/>
            <person name="Kirsch R."/>
            <person name="Pauchet Y."/>
        </authorList>
    </citation>
    <scope>NUCLEOTIDE SEQUENCE</scope>
    <source>
        <strain evidence="6">MMC_N1</strain>
    </source>
</reference>
<feature type="region of interest" description="Disordered" evidence="5">
    <location>
        <begin position="58"/>
        <end position="91"/>
    </location>
</feature>
<keyword evidence="3" id="KW-0597">Phosphoprotein</keyword>
<accession>A0ABQ9JXS1</accession>
<dbReference type="Proteomes" id="UP001162164">
    <property type="component" value="Unassembled WGS sequence"/>
</dbReference>
<gene>
    <name evidence="6" type="ORF">NQ317_009644</name>
</gene>
<comment type="similarity">
    <text evidence="4">Belongs to the synaptopodin family.</text>
</comment>
<feature type="compositionally biased region" description="Pro residues" evidence="5">
    <location>
        <begin position="72"/>
        <end position="91"/>
    </location>
</feature>
<dbReference type="PANTHER" id="PTHR24217:SF0">
    <property type="entry name" value="PDZ DOMAIN-CONTAINING PROTEIN"/>
    <property type="match status" value="1"/>
</dbReference>
<dbReference type="InterPro" id="IPR051976">
    <property type="entry name" value="Synaptopodin_domain"/>
</dbReference>
<evidence type="ECO:0000256" key="3">
    <source>
        <dbReference type="ARBA" id="ARBA00022553"/>
    </source>
</evidence>
<comment type="subcellular location">
    <subcellularLocation>
        <location evidence="1">Cytoplasm</location>
    </subcellularLocation>
</comment>
<evidence type="ECO:0000313" key="6">
    <source>
        <dbReference type="EMBL" id="KAJ8982389.1"/>
    </source>
</evidence>
<dbReference type="PANTHER" id="PTHR24217">
    <property type="entry name" value="PUTATIVE-RELATED"/>
    <property type="match status" value="1"/>
</dbReference>
<sequence>MNPHGHVQDINSLRKQGHTIESALSPDVCLEIVKDLNSPKGKGAELFAKRRKRSEKWVVGETSGTRTDPEIEPTPAPILSPLPPISTFPPPSYLPETAQRIQHKEKLDEIQEKFTRPRLKLVKSPWDAALETGSVEAAFEIEPSWPSRGNIVAPCRRLVRVSFKERQSSILDRCQTH</sequence>
<evidence type="ECO:0000256" key="2">
    <source>
        <dbReference type="ARBA" id="ARBA00022490"/>
    </source>
</evidence>
<comment type="caution">
    <text evidence="6">The sequence shown here is derived from an EMBL/GenBank/DDBJ whole genome shotgun (WGS) entry which is preliminary data.</text>
</comment>
<evidence type="ECO:0000256" key="5">
    <source>
        <dbReference type="SAM" id="MobiDB-lite"/>
    </source>
</evidence>
<evidence type="ECO:0000313" key="7">
    <source>
        <dbReference type="Proteomes" id="UP001162164"/>
    </source>
</evidence>
<keyword evidence="7" id="KW-1185">Reference proteome</keyword>
<organism evidence="6 7">
    <name type="scientific">Molorchus minor</name>
    <dbReference type="NCBI Taxonomy" id="1323400"/>
    <lineage>
        <taxon>Eukaryota</taxon>
        <taxon>Metazoa</taxon>
        <taxon>Ecdysozoa</taxon>
        <taxon>Arthropoda</taxon>
        <taxon>Hexapoda</taxon>
        <taxon>Insecta</taxon>
        <taxon>Pterygota</taxon>
        <taxon>Neoptera</taxon>
        <taxon>Endopterygota</taxon>
        <taxon>Coleoptera</taxon>
        <taxon>Polyphaga</taxon>
        <taxon>Cucujiformia</taxon>
        <taxon>Chrysomeloidea</taxon>
        <taxon>Cerambycidae</taxon>
        <taxon>Lamiinae</taxon>
        <taxon>Monochamini</taxon>
        <taxon>Molorchus</taxon>
    </lineage>
</organism>
<evidence type="ECO:0000256" key="1">
    <source>
        <dbReference type="ARBA" id="ARBA00004496"/>
    </source>
</evidence>
<evidence type="ECO:0000256" key="4">
    <source>
        <dbReference type="ARBA" id="ARBA00038161"/>
    </source>
</evidence>
<name>A0ABQ9JXS1_9CUCU</name>
<keyword evidence="2" id="KW-0963">Cytoplasm</keyword>
<protein>
    <submittedName>
        <fullName evidence="6">Uncharacterized protein</fullName>
    </submittedName>
</protein>